<feature type="compositionally biased region" description="Low complexity" evidence="1">
    <location>
        <begin position="87"/>
        <end position="97"/>
    </location>
</feature>
<keyword evidence="3" id="KW-1185">Reference proteome</keyword>
<feature type="compositionally biased region" description="Low complexity" evidence="1">
    <location>
        <begin position="170"/>
        <end position="181"/>
    </location>
</feature>
<feature type="region of interest" description="Disordered" evidence="1">
    <location>
        <begin position="1"/>
        <end position="134"/>
    </location>
</feature>
<sequence>MTNHATSQGARSSPAASSTTAHASSPPSNRSDKGSSTSPRMERHHQRLDSSQMTAEERMDLVRRNRKLTRLLGDEVVREGSHHARAASRSLSPAKAATRSQKEEEALRTSQPRLESPLLGQEGDDDAASLSTCSPLLLRRRSAVGPSSSPSTPLPPQVSAKAAAILGVASSPSAAATSGPALDYRPSEESTGSSSSSSITTTTGVDPARPRRSLDSLQSRDSCSLSRDVLGTLPLRLSGNANEAKHHARAQSEHVPLGEFAAAHESWLDLERTLDADEIDNGSSAERTSTDLIPASHDDGGDAAQTSPNPARAERRRRVDKMTRWLGNPVPAHLVAPDGSNDAPAYMYDEAPLSASVFETINAKPKAKRRPLSMSATMGRTSSAPAGLLPMLAENGQETVLSSRERFERVRRANKLEQLLGEGAGFAQAQVQMEMLKSGRRGSLRVGRGGDANLAKEMQNQLGLAPAIALRQGEQRRMRAGMDGRSSASSMTSEDDGNDDLDQEDDRNDNGNDDLEKNDEHEARRRRAAKAQKLSKFFGQRVEQGQLLR</sequence>
<name>A0A316UNR3_9BASI</name>
<evidence type="ECO:0000256" key="1">
    <source>
        <dbReference type="SAM" id="MobiDB-lite"/>
    </source>
</evidence>
<dbReference type="AlphaFoldDB" id="A0A316UNR3"/>
<feature type="compositionally biased region" description="Polar residues" evidence="1">
    <location>
        <begin position="374"/>
        <end position="384"/>
    </location>
</feature>
<protein>
    <submittedName>
        <fullName evidence="2">Uncharacterized protein</fullName>
    </submittedName>
</protein>
<feature type="region of interest" description="Disordered" evidence="1">
    <location>
        <begin position="475"/>
        <end position="549"/>
    </location>
</feature>
<feature type="compositionally biased region" description="Acidic residues" evidence="1">
    <location>
        <begin position="493"/>
        <end position="507"/>
    </location>
</feature>
<feature type="region of interest" description="Disordered" evidence="1">
    <location>
        <begin position="368"/>
        <end position="387"/>
    </location>
</feature>
<gene>
    <name evidence="2" type="ORF">BDZ90DRAFT_234754</name>
</gene>
<reference evidence="2 3" key="1">
    <citation type="journal article" date="2018" name="Mol. Biol. Evol.">
        <title>Broad Genomic Sampling Reveals a Smut Pathogenic Ancestry of the Fungal Clade Ustilaginomycotina.</title>
        <authorList>
            <person name="Kijpornyongpan T."/>
            <person name="Mondo S.J."/>
            <person name="Barry K."/>
            <person name="Sandor L."/>
            <person name="Lee J."/>
            <person name="Lipzen A."/>
            <person name="Pangilinan J."/>
            <person name="LaButti K."/>
            <person name="Hainaut M."/>
            <person name="Henrissat B."/>
            <person name="Grigoriev I.V."/>
            <person name="Spatafora J.W."/>
            <person name="Aime M.C."/>
        </authorList>
    </citation>
    <scope>NUCLEOTIDE SEQUENCE [LARGE SCALE GENOMIC DNA]</scope>
    <source>
        <strain evidence="2 3">MCA 5214</strain>
    </source>
</reference>
<feature type="compositionally biased region" description="Basic and acidic residues" evidence="1">
    <location>
        <begin position="508"/>
        <end position="523"/>
    </location>
</feature>
<feature type="compositionally biased region" description="Basic and acidic residues" evidence="1">
    <location>
        <begin position="72"/>
        <end position="82"/>
    </location>
</feature>
<feature type="compositionally biased region" description="Polar residues" evidence="1">
    <location>
        <begin position="281"/>
        <end position="291"/>
    </location>
</feature>
<evidence type="ECO:0000313" key="3">
    <source>
        <dbReference type="Proteomes" id="UP000245884"/>
    </source>
</evidence>
<dbReference type="RefSeq" id="XP_025359417.1">
    <property type="nucleotide sequence ID" value="XM_025507137.1"/>
</dbReference>
<dbReference type="EMBL" id="KZ819679">
    <property type="protein sequence ID" value="PWN24805.1"/>
    <property type="molecule type" value="Genomic_DNA"/>
</dbReference>
<evidence type="ECO:0000313" key="2">
    <source>
        <dbReference type="EMBL" id="PWN24805.1"/>
    </source>
</evidence>
<feature type="compositionally biased region" description="Low complexity" evidence="1">
    <location>
        <begin position="189"/>
        <end position="204"/>
    </location>
</feature>
<proteinExistence type="predicted"/>
<feature type="compositionally biased region" description="Low complexity" evidence="1">
    <location>
        <begin position="12"/>
        <end position="28"/>
    </location>
</feature>
<feature type="compositionally biased region" description="Polar residues" evidence="1">
    <location>
        <begin position="1"/>
        <end position="11"/>
    </location>
</feature>
<dbReference type="Proteomes" id="UP000245884">
    <property type="component" value="Unassembled WGS sequence"/>
</dbReference>
<organism evidence="2 3">
    <name type="scientific">Jaminaea rosea</name>
    <dbReference type="NCBI Taxonomy" id="1569628"/>
    <lineage>
        <taxon>Eukaryota</taxon>
        <taxon>Fungi</taxon>
        <taxon>Dikarya</taxon>
        <taxon>Basidiomycota</taxon>
        <taxon>Ustilaginomycotina</taxon>
        <taxon>Exobasidiomycetes</taxon>
        <taxon>Microstromatales</taxon>
        <taxon>Microstromatales incertae sedis</taxon>
        <taxon>Jaminaea</taxon>
    </lineage>
</organism>
<feature type="region of interest" description="Disordered" evidence="1">
    <location>
        <begin position="170"/>
        <end position="223"/>
    </location>
</feature>
<accession>A0A316UNR3</accession>
<dbReference type="GeneID" id="37028960"/>
<feature type="region of interest" description="Disordered" evidence="1">
    <location>
        <begin position="281"/>
        <end position="317"/>
    </location>
</feature>